<evidence type="ECO:0008006" key="3">
    <source>
        <dbReference type="Google" id="ProtNLM"/>
    </source>
</evidence>
<sequence>MILDKANETIRIFEAQWVDDGYGGGQSPVAGSKFIEVKAFVLPTGFAGAGWAVNSRAAQQGWADTARITIVVKLTKTLKDFGEWSRIEAQGQLWTVVDHPRRWRTRRVDFVTVLCELKGDAA</sequence>
<evidence type="ECO:0000313" key="2">
    <source>
        <dbReference type="Proteomes" id="UP001500630"/>
    </source>
</evidence>
<keyword evidence="2" id="KW-1185">Reference proteome</keyword>
<organism evidence="1 2">
    <name type="scientific">Nonomuraea rosea</name>
    <dbReference type="NCBI Taxonomy" id="638574"/>
    <lineage>
        <taxon>Bacteria</taxon>
        <taxon>Bacillati</taxon>
        <taxon>Actinomycetota</taxon>
        <taxon>Actinomycetes</taxon>
        <taxon>Streptosporangiales</taxon>
        <taxon>Streptosporangiaceae</taxon>
        <taxon>Nonomuraea</taxon>
    </lineage>
</organism>
<evidence type="ECO:0000313" key="1">
    <source>
        <dbReference type="EMBL" id="GAA3537200.1"/>
    </source>
</evidence>
<name>A0ABP6VLF4_9ACTN</name>
<dbReference type="Proteomes" id="UP001500630">
    <property type="component" value="Unassembled WGS sequence"/>
</dbReference>
<dbReference type="RefSeq" id="WP_345559983.1">
    <property type="nucleotide sequence ID" value="NZ_BAABDQ010000003.1"/>
</dbReference>
<dbReference type="EMBL" id="BAABDQ010000003">
    <property type="protein sequence ID" value="GAA3537200.1"/>
    <property type="molecule type" value="Genomic_DNA"/>
</dbReference>
<reference evidence="2" key="1">
    <citation type="journal article" date="2019" name="Int. J. Syst. Evol. Microbiol.">
        <title>The Global Catalogue of Microorganisms (GCM) 10K type strain sequencing project: providing services to taxonomists for standard genome sequencing and annotation.</title>
        <authorList>
            <consortium name="The Broad Institute Genomics Platform"/>
            <consortium name="The Broad Institute Genome Sequencing Center for Infectious Disease"/>
            <person name="Wu L."/>
            <person name="Ma J."/>
        </authorList>
    </citation>
    <scope>NUCLEOTIDE SEQUENCE [LARGE SCALE GENOMIC DNA]</scope>
    <source>
        <strain evidence="2">JCM 17326</strain>
    </source>
</reference>
<comment type="caution">
    <text evidence="1">The sequence shown here is derived from an EMBL/GenBank/DDBJ whole genome shotgun (WGS) entry which is preliminary data.</text>
</comment>
<protein>
    <recommendedName>
        <fullName evidence="3">Head-tail adaptor protein</fullName>
    </recommendedName>
</protein>
<proteinExistence type="predicted"/>
<accession>A0ABP6VLF4</accession>
<gene>
    <name evidence="1" type="ORF">GCM10022419_016300</name>
</gene>